<keyword evidence="3" id="KW-1185">Reference proteome</keyword>
<dbReference type="SUPFAM" id="SSF52540">
    <property type="entry name" value="P-loop containing nucleoside triphosphate hydrolases"/>
    <property type="match status" value="1"/>
</dbReference>
<organism evidence="2 3">
    <name type="scientific">Loktanella fryxellensis</name>
    <dbReference type="NCBI Taxonomy" id="245187"/>
    <lineage>
        <taxon>Bacteria</taxon>
        <taxon>Pseudomonadati</taxon>
        <taxon>Pseudomonadota</taxon>
        <taxon>Alphaproteobacteria</taxon>
        <taxon>Rhodobacterales</taxon>
        <taxon>Roseobacteraceae</taxon>
        <taxon>Loktanella</taxon>
    </lineage>
</organism>
<dbReference type="RefSeq" id="WP_245731517.1">
    <property type="nucleotide sequence ID" value="NZ_FOCI01000016.1"/>
</dbReference>
<dbReference type="GO" id="GO:0009360">
    <property type="term" value="C:DNA polymerase III complex"/>
    <property type="evidence" value="ECO:0007669"/>
    <property type="project" value="TreeGrafter"/>
</dbReference>
<dbReference type="InterPro" id="IPR003593">
    <property type="entry name" value="AAA+_ATPase"/>
</dbReference>
<dbReference type="PANTHER" id="PTHR11669">
    <property type="entry name" value="REPLICATION FACTOR C / DNA POLYMERASE III GAMMA-TAU SUBUNIT"/>
    <property type="match status" value="1"/>
</dbReference>
<dbReference type="AlphaFoldDB" id="A0A1H8GEP3"/>
<protein>
    <submittedName>
        <fullName evidence="2">DNA polymerase-3 subunit delta</fullName>
    </submittedName>
</protein>
<dbReference type="Gene3D" id="3.40.50.300">
    <property type="entry name" value="P-loop containing nucleotide triphosphate hydrolases"/>
    <property type="match status" value="1"/>
</dbReference>
<accession>A0A1H8GEP3</accession>
<proteinExistence type="predicted"/>
<evidence type="ECO:0000313" key="2">
    <source>
        <dbReference type="EMBL" id="SEN41947.1"/>
    </source>
</evidence>
<dbReference type="GO" id="GO:0006261">
    <property type="term" value="P:DNA-templated DNA replication"/>
    <property type="evidence" value="ECO:0007669"/>
    <property type="project" value="TreeGrafter"/>
</dbReference>
<dbReference type="Pfam" id="PF13177">
    <property type="entry name" value="DNA_pol3_delta2"/>
    <property type="match status" value="1"/>
</dbReference>
<gene>
    <name evidence="2" type="ORF">SAMN04488003_1167</name>
</gene>
<reference evidence="2 3" key="1">
    <citation type="submission" date="2016-10" db="EMBL/GenBank/DDBJ databases">
        <authorList>
            <person name="de Groot N.N."/>
        </authorList>
    </citation>
    <scope>NUCLEOTIDE SEQUENCE [LARGE SCALE GENOMIC DNA]</scope>
    <source>
        <strain evidence="2 3">DSM 16213</strain>
    </source>
</reference>
<dbReference type="PANTHER" id="PTHR11669:SF8">
    <property type="entry name" value="DNA POLYMERASE III SUBUNIT DELTA"/>
    <property type="match status" value="1"/>
</dbReference>
<sequence length="380" mass="40486">MTDLAEPDRITGAPHPRETQVLFGQDAAIADFLTAWNTGRLHSGWMLTGPRGVGKATLAWKIARFLLSQRQTDAGGLFGDPPPVTALDVAPDNPDARLIDAGSHPGLFVLRRVPNKDGTALQQDITVAALRGHDDGDNRLKQFLQMSGTDGGQRVVIIDAADEMNVTVANSILKLLEEPPARTTFMLIAHQPSRLLPTIRSRCRVLRCKPLSPQDLGAALLQAGHDTAASEALATLSAGSAGDALRLLTQDGLQTYAQIIGLLTSLPQMDRTAAIKLAEGCTGRANEARFALTLDLVDRFLGRAARAGLMGEPVTQGAPGEARLLARLSPHDAAARAWADVQQTATARARHGRAVNLDPAALILDMLFSIERTAQATVAR</sequence>
<name>A0A1H8GEP3_9RHOB</name>
<dbReference type="InterPro" id="IPR050238">
    <property type="entry name" value="DNA_Rep/Repair_Clamp_Loader"/>
</dbReference>
<dbReference type="InterPro" id="IPR027417">
    <property type="entry name" value="P-loop_NTPase"/>
</dbReference>
<dbReference type="STRING" id="245187.SAMN04488003_1167"/>
<dbReference type="EMBL" id="FOCI01000016">
    <property type="protein sequence ID" value="SEN41947.1"/>
    <property type="molecule type" value="Genomic_DNA"/>
</dbReference>
<feature type="domain" description="AAA+ ATPase" evidence="1">
    <location>
        <begin position="41"/>
        <end position="211"/>
    </location>
</feature>
<evidence type="ECO:0000313" key="3">
    <source>
        <dbReference type="Proteomes" id="UP000199585"/>
    </source>
</evidence>
<dbReference type="Proteomes" id="UP000199585">
    <property type="component" value="Unassembled WGS sequence"/>
</dbReference>
<dbReference type="SMART" id="SM00382">
    <property type="entry name" value="AAA"/>
    <property type="match status" value="1"/>
</dbReference>
<evidence type="ECO:0000259" key="1">
    <source>
        <dbReference type="SMART" id="SM00382"/>
    </source>
</evidence>
<dbReference type="NCBIfam" id="NF005677">
    <property type="entry name" value="PRK07471.1"/>
    <property type="match status" value="1"/>
</dbReference>